<dbReference type="SUPFAM" id="SSF49785">
    <property type="entry name" value="Galactose-binding domain-like"/>
    <property type="match status" value="2"/>
</dbReference>
<dbReference type="Pfam" id="PF08305">
    <property type="entry name" value="NPCBM"/>
    <property type="match status" value="2"/>
</dbReference>
<reference evidence="7 8" key="1">
    <citation type="submission" date="2018-12" db="EMBL/GenBank/DDBJ databases">
        <title>Hymenobacter gummosus sp. nov., isolated from a spring.</title>
        <authorList>
            <person name="Nie L."/>
        </authorList>
    </citation>
    <scope>NUCLEOTIDE SEQUENCE [LARGE SCALE GENOMIC DNA]</scope>
    <source>
        <strain evidence="7 8">KCTC 52166</strain>
    </source>
</reference>
<dbReference type="AlphaFoldDB" id="A0A3S0JCU3"/>
<evidence type="ECO:0000256" key="3">
    <source>
        <dbReference type="ARBA" id="ARBA00023295"/>
    </source>
</evidence>
<dbReference type="EMBL" id="RXOF01000010">
    <property type="protein sequence ID" value="RTQ48154.1"/>
    <property type="molecule type" value="Genomic_DNA"/>
</dbReference>
<keyword evidence="8" id="KW-1185">Reference proteome</keyword>
<comment type="caution">
    <text evidence="7">The sequence shown here is derived from an EMBL/GenBank/DDBJ whole genome shotgun (WGS) entry which is preliminary data.</text>
</comment>
<evidence type="ECO:0000256" key="1">
    <source>
        <dbReference type="ARBA" id="ARBA00009743"/>
    </source>
</evidence>
<keyword evidence="4" id="KW-1015">Disulfide bond</keyword>
<organism evidence="7 8">
    <name type="scientific">Hymenobacter gummosus</name>
    <dbReference type="NCBI Taxonomy" id="1776032"/>
    <lineage>
        <taxon>Bacteria</taxon>
        <taxon>Pseudomonadati</taxon>
        <taxon>Bacteroidota</taxon>
        <taxon>Cytophagia</taxon>
        <taxon>Cytophagales</taxon>
        <taxon>Hymenobacteraceae</taxon>
        <taxon>Hymenobacter</taxon>
    </lineage>
</organism>
<name>A0A3S0JCU3_9BACT</name>
<accession>A0A3S0JCU3</accession>
<dbReference type="InterPro" id="IPR002241">
    <property type="entry name" value="Glyco_hydro_27"/>
</dbReference>
<dbReference type="InterPro" id="IPR013222">
    <property type="entry name" value="Glyco_hyd_98_carb-bd"/>
</dbReference>
<dbReference type="Pfam" id="PF16499">
    <property type="entry name" value="Melibiase_2"/>
    <property type="match status" value="2"/>
</dbReference>
<feature type="signal peptide" evidence="5">
    <location>
        <begin position="1"/>
        <end position="24"/>
    </location>
</feature>
<comment type="similarity">
    <text evidence="1 4">Belongs to the glycosyl hydrolase 27 family.</text>
</comment>
<dbReference type="GO" id="GO:0005975">
    <property type="term" value="P:carbohydrate metabolic process"/>
    <property type="evidence" value="ECO:0007669"/>
    <property type="project" value="InterPro"/>
</dbReference>
<sequence>MTVSLSRCCWSAALWLSAAAPLLAQSAPAQSDFHRWAPAPPMGWNSWDCYGPTVTETEVRANADYMARHLKPFGWEYVVVDIRWYVGNDTAHGYNERDPAWNIDAYGRFVPAPNRFPSAAGGQGFKPLADYLHSKGLKLGIHLMRGVPVVAVQRRLPVLGTQVTAADIYSPEGQAGWLRDMYTVVAGRPGAQAYYNSLFQLYAGWGVDFVKVDDLSSPYHRAEVEMIRRAIDSCGRPIVLSTSPGETPIGEARHVQQHANMWRTVGDFWDSWEQLKEHFAVCQRWAPYSRPGAYPDADMLPLGRIGIRAERGDDRRTRFSRDEQLTLMTLWSIFRSPLMFGGDLPSNDPFTLALLTNREVLAVNQRSTHNRQLFRRDDLVAWTADDPQTGDKFLAVFNAQDQQLAPSAEAAWASPVVTRQTPGQAVAVDVDLTGARRLYLNVRDGGDDIAWDHADWLSPTLLQHGQPVPLSSLTWQSADAGWGKVTVDKSVSGAELRVGGQAYAHGLGTHANSMIVYELPPGVTRFQATAGLDQAGAAQNTGGTVQFLVFTQNPYRPMPADSIRVPVRLAELGLSGPCTVRDLWSGKSVGTMTTGEFAPYVRRHGARLYRLSAVKKTTSKPKR</sequence>
<keyword evidence="5" id="KW-0732">Signal</keyword>
<dbReference type="InterPro" id="IPR013785">
    <property type="entry name" value="Aldolase_TIM"/>
</dbReference>
<dbReference type="Gene3D" id="3.20.20.70">
    <property type="entry name" value="Aldolase class I"/>
    <property type="match status" value="1"/>
</dbReference>
<dbReference type="Gene3D" id="2.60.120.1060">
    <property type="entry name" value="NPCBM/NEW2 domain"/>
    <property type="match status" value="2"/>
</dbReference>
<dbReference type="EC" id="3.2.1.22" evidence="4"/>
<dbReference type="PRINTS" id="PR00740">
    <property type="entry name" value="GLHYDRLASE27"/>
</dbReference>
<keyword evidence="2 4" id="KW-0378">Hydrolase</keyword>
<comment type="catalytic activity">
    <reaction evidence="4">
        <text>Hydrolysis of terminal, non-reducing alpha-D-galactose residues in alpha-D-galactosides, including galactose oligosaccharides, galactomannans and galactolipids.</text>
        <dbReference type="EC" id="3.2.1.22"/>
    </reaction>
</comment>
<dbReference type="SUPFAM" id="SSF51445">
    <property type="entry name" value="(Trans)glycosidases"/>
    <property type="match status" value="1"/>
</dbReference>
<dbReference type="InterPro" id="IPR017853">
    <property type="entry name" value="GH"/>
</dbReference>
<proteinExistence type="inferred from homology"/>
<protein>
    <recommendedName>
        <fullName evidence="4">Alpha-galactosidase</fullName>
        <ecNumber evidence="4">3.2.1.22</ecNumber>
    </recommendedName>
    <alternativeName>
        <fullName evidence="4">Melibiase</fullName>
    </alternativeName>
</protein>
<evidence type="ECO:0000259" key="6">
    <source>
        <dbReference type="SMART" id="SM00776"/>
    </source>
</evidence>
<evidence type="ECO:0000313" key="8">
    <source>
        <dbReference type="Proteomes" id="UP000282184"/>
    </source>
</evidence>
<evidence type="ECO:0000313" key="7">
    <source>
        <dbReference type="EMBL" id="RTQ48154.1"/>
    </source>
</evidence>
<dbReference type="CDD" id="cd14792">
    <property type="entry name" value="GH27"/>
    <property type="match status" value="1"/>
</dbReference>
<dbReference type="RefSeq" id="WP_126694395.1">
    <property type="nucleotide sequence ID" value="NZ_RXOF01000010.1"/>
</dbReference>
<dbReference type="GO" id="GO:0004557">
    <property type="term" value="F:alpha-galactosidase activity"/>
    <property type="evidence" value="ECO:0007669"/>
    <property type="project" value="UniProtKB-EC"/>
</dbReference>
<feature type="chain" id="PRO_5018662631" description="Alpha-galactosidase" evidence="5">
    <location>
        <begin position="25"/>
        <end position="623"/>
    </location>
</feature>
<dbReference type="InterPro" id="IPR008979">
    <property type="entry name" value="Galactose-bd-like_sf"/>
</dbReference>
<evidence type="ECO:0000256" key="5">
    <source>
        <dbReference type="SAM" id="SignalP"/>
    </source>
</evidence>
<keyword evidence="3 4" id="KW-0326">Glycosidase</keyword>
<evidence type="ECO:0000256" key="4">
    <source>
        <dbReference type="RuleBase" id="RU361168"/>
    </source>
</evidence>
<dbReference type="PANTHER" id="PTHR11452">
    <property type="entry name" value="ALPHA-GALACTOSIDASE/ALPHA-N-ACETYLGALACTOSAMINIDASE"/>
    <property type="match status" value="1"/>
</dbReference>
<dbReference type="PANTHER" id="PTHR11452:SF42">
    <property type="entry name" value="ALPHA-GALACTOSIDASE"/>
    <property type="match status" value="1"/>
</dbReference>
<dbReference type="Proteomes" id="UP000282184">
    <property type="component" value="Unassembled WGS sequence"/>
</dbReference>
<dbReference type="OrthoDB" id="9807519at2"/>
<dbReference type="InterPro" id="IPR038637">
    <property type="entry name" value="NPCBM_sf"/>
</dbReference>
<evidence type="ECO:0000256" key="2">
    <source>
        <dbReference type="ARBA" id="ARBA00022801"/>
    </source>
</evidence>
<feature type="domain" description="Glycosyl hydrolase family 98 putative carbohydrate-binding module" evidence="6">
    <location>
        <begin position="463"/>
        <end position="576"/>
    </location>
</feature>
<gene>
    <name evidence="7" type="ORF">EJV47_17115</name>
</gene>
<dbReference type="SMART" id="SM00776">
    <property type="entry name" value="NPCBM"/>
    <property type="match status" value="1"/>
</dbReference>